<accession>A0A7Y0L9Q8</accession>
<comment type="caution">
    <text evidence="1">The sequence shown here is derived from an EMBL/GenBank/DDBJ whole genome shotgun (WGS) entry which is preliminary data.</text>
</comment>
<dbReference type="RefSeq" id="WP_169073751.1">
    <property type="nucleotide sequence ID" value="NZ_JABBXH010000001.1"/>
</dbReference>
<dbReference type="Proteomes" id="UP000568664">
    <property type="component" value="Unassembled WGS sequence"/>
</dbReference>
<organism evidence="1 2">
    <name type="scientific">Thalassotalea algicola</name>
    <dbReference type="NCBI Taxonomy" id="2716224"/>
    <lineage>
        <taxon>Bacteria</taxon>
        <taxon>Pseudomonadati</taxon>
        <taxon>Pseudomonadota</taxon>
        <taxon>Gammaproteobacteria</taxon>
        <taxon>Alteromonadales</taxon>
        <taxon>Colwelliaceae</taxon>
        <taxon>Thalassotalea</taxon>
    </lineage>
</organism>
<protein>
    <submittedName>
        <fullName evidence="1">Uncharacterized protein</fullName>
    </submittedName>
</protein>
<gene>
    <name evidence="1" type="ORF">HII17_02625</name>
</gene>
<reference evidence="1 2" key="1">
    <citation type="submission" date="2020-04" db="EMBL/GenBank/DDBJ databases">
        <title>Thalassotalea sp. M1531, isolated from the surface of marine red alga.</title>
        <authorList>
            <person name="Pang L."/>
            <person name="Lu D.-C."/>
        </authorList>
    </citation>
    <scope>NUCLEOTIDE SEQUENCE [LARGE SCALE GENOMIC DNA]</scope>
    <source>
        <strain evidence="1 2">M1531</strain>
    </source>
</reference>
<dbReference type="AlphaFoldDB" id="A0A7Y0L9Q8"/>
<evidence type="ECO:0000313" key="1">
    <source>
        <dbReference type="EMBL" id="NMP30446.1"/>
    </source>
</evidence>
<sequence length="401" mass="46509">MINKALTEYTRGDLVYSKESGLYRHNYQQDVQLVLCESENLSSITNAIEKNYAVLAVVNVNWQSQFVEQNLQRLKISANETQKKALKVVVYQIESPIYLRTIDNRYNVSLPENLTSLLSKQCVLYTTSLEQFFYSAGLIAGPKVLQEIISLKITSPVEYDVGDMAGSKGWVDFNEMFQVANWCSDWAVMRNAEYLPDDFWGNDKDVDILCANLSDFINATNAEAKNLSDANFRVKIDNQMVDVDARVVGDDYYDQAWQRQMLKAKRIENTVPWLSKEDYFYSLFYHARVHKQSVKAVYIERLQALANELSINFSHDVLYSNTLSAKLLDEFFKQNNYFITYPNDYACYENINRSVVNRSDCVTNQGVPWQFVVRRLRHDIFIFACKLAPRDLKDTIKRLLK</sequence>
<name>A0A7Y0L9Q8_9GAMM</name>
<keyword evidence="2" id="KW-1185">Reference proteome</keyword>
<evidence type="ECO:0000313" key="2">
    <source>
        <dbReference type="Proteomes" id="UP000568664"/>
    </source>
</evidence>
<dbReference type="EMBL" id="JABBXH010000001">
    <property type="protein sequence ID" value="NMP30446.1"/>
    <property type="molecule type" value="Genomic_DNA"/>
</dbReference>
<proteinExistence type="predicted"/>